<dbReference type="OrthoDB" id="9765926at2"/>
<dbReference type="InterPro" id="IPR026341">
    <property type="entry name" value="T9SS_type_B"/>
</dbReference>
<dbReference type="Pfam" id="PF13585">
    <property type="entry name" value="CHU_C"/>
    <property type="match status" value="1"/>
</dbReference>
<dbReference type="EMBL" id="LLYZ01000004">
    <property type="protein sequence ID" value="KQK26303.1"/>
    <property type="molecule type" value="Genomic_DNA"/>
</dbReference>
<dbReference type="Proteomes" id="UP000051682">
    <property type="component" value="Unassembled WGS sequence"/>
</dbReference>
<dbReference type="Pfam" id="PF17517">
    <property type="entry name" value="IgGFc_binding"/>
    <property type="match status" value="1"/>
</dbReference>
<feature type="signal peptide" evidence="1">
    <location>
        <begin position="1"/>
        <end position="18"/>
    </location>
</feature>
<organism evidence="3 4">
    <name type="scientific">Chryseobacterium aquaticum</name>
    <dbReference type="NCBI Taxonomy" id="452084"/>
    <lineage>
        <taxon>Bacteria</taxon>
        <taxon>Pseudomonadati</taxon>
        <taxon>Bacteroidota</taxon>
        <taxon>Flavobacteriia</taxon>
        <taxon>Flavobacteriales</taxon>
        <taxon>Weeksellaceae</taxon>
        <taxon>Chryseobacterium group</taxon>
        <taxon>Chryseobacterium</taxon>
    </lineage>
</organism>
<sequence length="1487" mass="158814">MKKILLGICTFLCLLVNAQLDTDHWFAPMSARAGTSSLQSFLYLSTNEVTPFSVQIYNNNVLYNTVTINKGNPAQVSIPESFLLATNPGDLMTSVPMGMYVKGPKKFFANYRFSVTNHAEIITSKGLAGLGTTFYAAMAPLTAGQSYINSTIGVTATEDNTTVVVSGYNPAVVFSDGTSSPTKTFTLNKGQSYILDAVSIDGAANFDGLIGAKIVATKPISVTNGNFNAIYTNQNFTNNDILMDQAVPVDRLGKDFVVVKGNGPATSGMETILVLATENNTTFTVNGAASGVTLNAGQYFMIPGNSYANQGNNNFNMGISATKNIYVYQLLAGVATGTIYATGGFNYIPPLSCFLPNKVDEIGFINTIGNQTYNTKLNIITQTGAAVTLNGNPIAAGNGPYPVTGNANWVSYSVPNITGNVTVNSTKSVTAGIIGGSGAVGYGGYFAGFSSIPVISKTGDCLNGIILQVDNTYDTYQWFLNGNPITGATTYFINPETYGAGNYTCLVTKNNCESKLTNIYNYTLCPPISTTTYNIGSCNTKTVIPAFTNSTQVIVTANTNVVVQPTSGTATVNSTTGQITYTPNPGLTTDVTDSFTYYIEGNGTPAAFEYFKVIINIDVLQVNNASLTACTNSGTNGTFNLTTAVVTPDSGTTFTYYSDAALTSQIATPSAYVSNGGIVYVKVTSAFGCTKTAQINLTVNSAPNINTSTYNADICDDDSDGTININFATVTPQIVQNSASFTVKYYLNQADAIAGNNNTLPAIWSYTSNTTVYVRVESTNGCPPAFGQIDFKIKSKVPLLTLSQILQICDTDNSGSETVNLNNYISIFTTNALTTATFHSTLADAQAGTNPISATQIINAGATGTFYIRFINPTQCFNTATLALAVNTPPNLNTTVYNADICDDDSDGIININFATVTPQIVQNSANFIVKYYLSQADATAGNNNTLPTNWSYTTNTTVYVRVESANGCSPIFGQIDFKIKNKVPLLIPAFATEICDTDMNGSETVNLNNYKSQFTTDPSTTVTFHSTLADAQTGANPIPATQTINNGNTAVYYLRFTNPTQCFNTSTLTIKVNAVPNINTSNFNANICDDNFDGIINVNFNTVTPQIVINSANFTVKYYLSQADATAGNNNTLPINWSYTSNTTVYVRVESNTTCLPAFGQINFTIGNKITLITSTVSTQVCDTDLNGSENVNLNDYKNLFTADPAVTLTFYTTLANAQAGTNAILPQQVITNSGTFFIRFTSNNACPNTGTLTITLKSGKKSDTLRDQVVCSGENATLNAGVGFTSYLWSTGATTPSITVGAGVYFVDLGFNGCIYRQQVTVTTAESPVITSIKVTGSTAIINVTGGTAPYQYSLNGIDYQSSNTFTGLQRGPHTVYVLGADGCRPVTKEFLIINLVNAITPNGDGHNDVLNYSELRLKQNVSIEVVDRYGAPVYKSSDKNYIWDGKVGGRTVPTGTYWYILNWTEPDTKLPVSYSGWLLIKNRE</sequence>
<reference evidence="3 4" key="1">
    <citation type="submission" date="2015-10" db="EMBL/GenBank/DDBJ databases">
        <title>Chryseobacterium aquaticum genome.</title>
        <authorList>
            <person name="Newman J.D."/>
            <person name="Ferguson M.B."/>
            <person name="Miller J.R."/>
        </authorList>
    </citation>
    <scope>NUCLEOTIDE SEQUENCE [LARGE SCALE GENOMIC DNA]</scope>
    <source>
        <strain evidence="3 4">KCTC 12483</strain>
    </source>
</reference>
<dbReference type="STRING" id="452084.AR438_05885"/>
<dbReference type="NCBIfam" id="TIGR04131">
    <property type="entry name" value="Bac_Flav_CTERM"/>
    <property type="match status" value="1"/>
</dbReference>
<gene>
    <name evidence="3" type="ORF">AR438_05885</name>
</gene>
<keyword evidence="1" id="KW-0732">Signal</keyword>
<evidence type="ECO:0000256" key="1">
    <source>
        <dbReference type="SAM" id="SignalP"/>
    </source>
</evidence>
<name>A0A0Q3HU44_9FLAO</name>
<accession>A0A0Q3HU44</accession>
<dbReference type="InterPro" id="IPR035234">
    <property type="entry name" value="IgGFc-bd_N"/>
</dbReference>
<comment type="caution">
    <text evidence="3">The sequence shown here is derived from an EMBL/GenBank/DDBJ whole genome shotgun (WGS) entry which is preliminary data.</text>
</comment>
<protein>
    <recommendedName>
        <fullName evidence="2">IgGFc-binding protein N-terminal domain-containing protein</fullName>
    </recommendedName>
</protein>
<evidence type="ECO:0000313" key="3">
    <source>
        <dbReference type="EMBL" id="KQK26303.1"/>
    </source>
</evidence>
<feature type="chain" id="PRO_5006203697" description="IgGFc-binding protein N-terminal domain-containing protein" evidence="1">
    <location>
        <begin position="19"/>
        <end position="1487"/>
    </location>
</feature>
<proteinExistence type="predicted"/>
<evidence type="ECO:0000313" key="4">
    <source>
        <dbReference type="Proteomes" id="UP000051682"/>
    </source>
</evidence>
<dbReference type="RefSeq" id="WP_056013073.1">
    <property type="nucleotide sequence ID" value="NZ_LLYZ01000004.1"/>
</dbReference>
<feature type="domain" description="IgGFc-binding protein N-terminal" evidence="2">
    <location>
        <begin position="129"/>
        <end position="435"/>
    </location>
</feature>
<evidence type="ECO:0000259" key="2">
    <source>
        <dbReference type="Pfam" id="PF17517"/>
    </source>
</evidence>
<keyword evidence="4" id="KW-1185">Reference proteome</keyword>